<feature type="compositionally biased region" description="Polar residues" evidence="9">
    <location>
        <begin position="39"/>
        <end position="53"/>
    </location>
</feature>
<dbReference type="PROSITE" id="PS51144">
    <property type="entry name" value="ALPHA_CA_2"/>
    <property type="match status" value="1"/>
</dbReference>
<keyword evidence="6 8" id="KW-0456">Lyase</keyword>
<dbReference type="Pfam" id="PF00194">
    <property type="entry name" value="Carb_anhydrase"/>
    <property type="match status" value="1"/>
</dbReference>
<dbReference type="SUPFAM" id="SSF51069">
    <property type="entry name" value="Carbonic anhydrase"/>
    <property type="match status" value="1"/>
</dbReference>
<proteinExistence type="inferred from homology"/>
<evidence type="ECO:0000256" key="5">
    <source>
        <dbReference type="ARBA" id="ARBA00022833"/>
    </source>
</evidence>
<dbReference type="GO" id="GO:0008270">
    <property type="term" value="F:zinc ion binding"/>
    <property type="evidence" value="ECO:0007669"/>
    <property type="project" value="UniProtKB-UniRule"/>
</dbReference>
<evidence type="ECO:0000256" key="8">
    <source>
        <dbReference type="RuleBase" id="RU367011"/>
    </source>
</evidence>
<feature type="domain" description="Alpha-carbonic anhydrase" evidence="10">
    <location>
        <begin position="33"/>
        <end position="296"/>
    </location>
</feature>
<dbReference type="InterPro" id="IPR036398">
    <property type="entry name" value="CA_dom_sf"/>
</dbReference>
<dbReference type="EMBL" id="CAACVG010014763">
    <property type="protein sequence ID" value="VEN63653.1"/>
    <property type="molecule type" value="Genomic_DNA"/>
</dbReference>
<comment type="function">
    <text evidence="8">Reversible hydration of carbon dioxide.</text>
</comment>
<name>A0A653DTU1_CALMS</name>
<evidence type="ECO:0000256" key="2">
    <source>
        <dbReference type="ARBA" id="ARBA00010718"/>
    </source>
</evidence>
<dbReference type="GO" id="GO:0004089">
    <property type="term" value="F:carbonate dehydratase activity"/>
    <property type="evidence" value="ECO:0007669"/>
    <property type="project" value="UniProtKB-UniRule"/>
</dbReference>
<dbReference type="InterPro" id="IPR001148">
    <property type="entry name" value="CA_dom"/>
</dbReference>
<gene>
    <name evidence="11" type="ORF">CALMAC_LOCUS20426</name>
</gene>
<dbReference type="PANTHER" id="PTHR18952">
    <property type="entry name" value="CARBONIC ANHYDRASE"/>
    <property type="match status" value="1"/>
</dbReference>
<evidence type="ECO:0000256" key="3">
    <source>
        <dbReference type="ARBA" id="ARBA00012925"/>
    </source>
</evidence>
<protein>
    <recommendedName>
        <fullName evidence="3 8">Carbonic anhydrase</fullName>
        <ecNumber evidence="3 8">4.2.1.1</ecNumber>
    </recommendedName>
</protein>
<evidence type="ECO:0000259" key="10">
    <source>
        <dbReference type="PROSITE" id="PS51144"/>
    </source>
</evidence>
<dbReference type="OrthoDB" id="429145at2759"/>
<dbReference type="InterPro" id="IPR023561">
    <property type="entry name" value="Carbonic_anhydrase_a-class"/>
</dbReference>
<keyword evidence="4 8" id="KW-0479">Metal-binding</keyword>
<keyword evidence="12" id="KW-1185">Reference proteome</keyword>
<evidence type="ECO:0000256" key="4">
    <source>
        <dbReference type="ARBA" id="ARBA00022723"/>
    </source>
</evidence>
<keyword evidence="5 8" id="KW-0862">Zinc</keyword>
<dbReference type="InterPro" id="IPR018338">
    <property type="entry name" value="Carbonic_anhydrase_a-class_CS"/>
</dbReference>
<comment type="cofactor">
    <cofactor evidence="1 8">
        <name>Zn(2+)</name>
        <dbReference type="ChEBI" id="CHEBI:29105"/>
    </cofactor>
</comment>
<organism evidence="11 12">
    <name type="scientific">Callosobruchus maculatus</name>
    <name type="common">Southern cowpea weevil</name>
    <name type="synonym">Pulse bruchid</name>
    <dbReference type="NCBI Taxonomy" id="64391"/>
    <lineage>
        <taxon>Eukaryota</taxon>
        <taxon>Metazoa</taxon>
        <taxon>Ecdysozoa</taxon>
        <taxon>Arthropoda</taxon>
        <taxon>Hexapoda</taxon>
        <taxon>Insecta</taxon>
        <taxon>Pterygota</taxon>
        <taxon>Neoptera</taxon>
        <taxon>Endopterygota</taxon>
        <taxon>Coleoptera</taxon>
        <taxon>Polyphaga</taxon>
        <taxon>Cucujiformia</taxon>
        <taxon>Chrysomeloidea</taxon>
        <taxon>Chrysomelidae</taxon>
        <taxon>Bruchinae</taxon>
        <taxon>Bruchini</taxon>
        <taxon>Callosobruchus</taxon>
    </lineage>
</organism>
<dbReference type="SMART" id="SM01057">
    <property type="entry name" value="Carb_anhydrase"/>
    <property type="match status" value="1"/>
</dbReference>
<comment type="catalytic activity">
    <reaction evidence="7 8">
        <text>hydrogencarbonate + H(+) = CO2 + H2O</text>
        <dbReference type="Rhea" id="RHEA:10748"/>
        <dbReference type="ChEBI" id="CHEBI:15377"/>
        <dbReference type="ChEBI" id="CHEBI:15378"/>
        <dbReference type="ChEBI" id="CHEBI:16526"/>
        <dbReference type="ChEBI" id="CHEBI:17544"/>
        <dbReference type="EC" id="4.2.1.1"/>
    </reaction>
</comment>
<evidence type="ECO:0000256" key="7">
    <source>
        <dbReference type="ARBA" id="ARBA00048348"/>
    </source>
</evidence>
<evidence type="ECO:0000313" key="12">
    <source>
        <dbReference type="Proteomes" id="UP000410492"/>
    </source>
</evidence>
<comment type="similarity">
    <text evidence="2 8">Belongs to the alpha-carbonic anhydrase family.</text>
</comment>
<dbReference type="EC" id="4.2.1.1" evidence="3 8"/>
<dbReference type="Gene3D" id="3.10.200.10">
    <property type="entry name" value="Alpha carbonic anhydrase"/>
    <property type="match status" value="1"/>
</dbReference>
<evidence type="ECO:0000256" key="9">
    <source>
        <dbReference type="SAM" id="MobiDB-lite"/>
    </source>
</evidence>
<evidence type="ECO:0000256" key="6">
    <source>
        <dbReference type="ARBA" id="ARBA00023239"/>
    </source>
</evidence>
<reference evidence="11 12" key="1">
    <citation type="submission" date="2019-01" db="EMBL/GenBank/DDBJ databases">
        <authorList>
            <person name="Sayadi A."/>
        </authorList>
    </citation>
    <scope>NUCLEOTIDE SEQUENCE [LARGE SCALE GENOMIC DNA]</scope>
</reference>
<dbReference type="PANTHER" id="PTHR18952:SF141">
    <property type="entry name" value="CARBONIC ANHYDRASE"/>
    <property type="match status" value="1"/>
</dbReference>
<dbReference type="CDD" id="cd00326">
    <property type="entry name" value="alpha_CA"/>
    <property type="match status" value="1"/>
</dbReference>
<dbReference type="GO" id="GO:0005737">
    <property type="term" value="C:cytoplasm"/>
    <property type="evidence" value="ECO:0007669"/>
    <property type="project" value="TreeGrafter"/>
</dbReference>
<sequence length="296" mass="33409">MHMIAAQNWNPQGVFSRIYRLYKYLSGKQEMTNGIANTSANTEGPDTWPSQYPQAAGEKQSPIDIQPVSLKTLKMNKNLQWKYVPENCEELSNTGTAWKVHVNGKGSELVGGPLEGTYILEQFHCHWGEKDDEGSEHTIDGQRFAGELHLVHWNSKYSSFAEAAEHPDGLCVLGIFLKPGKSHAELQKLVVQLPKVEFKGEKMYLTEPVDPALFIPEDNGYYTYQGSLTTPPCSECVIWIVFKEPVEISQEQLAAFRNMKSYPREAHAPSSKYNGCVKRNYRPTVPIGQREVVEVM</sequence>
<feature type="region of interest" description="Disordered" evidence="9">
    <location>
        <begin position="39"/>
        <end position="60"/>
    </location>
</feature>
<dbReference type="PROSITE" id="PS00162">
    <property type="entry name" value="ALPHA_CA_1"/>
    <property type="match status" value="1"/>
</dbReference>
<dbReference type="Proteomes" id="UP000410492">
    <property type="component" value="Unassembled WGS sequence"/>
</dbReference>
<accession>A0A653DTU1</accession>
<evidence type="ECO:0000313" key="11">
    <source>
        <dbReference type="EMBL" id="VEN63653.1"/>
    </source>
</evidence>
<dbReference type="AlphaFoldDB" id="A0A653DTU1"/>
<evidence type="ECO:0000256" key="1">
    <source>
        <dbReference type="ARBA" id="ARBA00001947"/>
    </source>
</evidence>